<comment type="caution">
    <text evidence="1">The sequence shown here is derived from an EMBL/GenBank/DDBJ whole genome shotgun (WGS) entry which is preliminary data.</text>
</comment>
<keyword evidence="2" id="KW-1185">Reference proteome</keyword>
<dbReference type="Proteomes" id="UP000215914">
    <property type="component" value="Unassembled WGS sequence"/>
</dbReference>
<evidence type="ECO:0000313" key="1">
    <source>
        <dbReference type="EMBL" id="KAF5796166.1"/>
    </source>
</evidence>
<reference evidence="1" key="1">
    <citation type="journal article" date="2017" name="Nature">
        <title>The sunflower genome provides insights into oil metabolism, flowering and Asterid evolution.</title>
        <authorList>
            <person name="Badouin H."/>
            <person name="Gouzy J."/>
            <person name="Grassa C.J."/>
            <person name="Murat F."/>
            <person name="Staton S.E."/>
            <person name="Cottret L."/>
            <person name="Lelandais-Briere C."/>
            <person name="Owens G.L."/>
            <person name="Carrere S."/>
            <person name="Mayjonade B."/>
            <person name="Legrand L."/>
            <person name="Gill N."/>
            <person name="Kane N.C."/>
            <person name="Bowers J.E."/>
            <person name="Hubner S."/>
            <person name="Bellec A."/>
            <person name="Berard A."/>
            <person name="Berges H."/>
            <person name="Blanchet N."/>
            <person name="Boniface M.C."/>
            <person name="Brunel D."/>
            <person name="Catrice O."/>
            <person name="Chaidir N."/>
            <person name="Claudel C."/>
            <person name="Donnadieu C."/>
            <person name="Faraut T."/>
            <person name="Fievet G."/>
            <person name="Helmstetter N."/>
            <person name="King M."/>
            <person name="Knapp S.J."/>
            <person name="Lai Z."/>
            <person name="Le Paslier M.C."/>
            <person name="Lippi Y."/>
            <person name="Lorenzon L."/>
            <person name="Mandel J.R."/>
            <person name="Marage G."/>
            <person name="Marchand G."/>
            <person name="Marquand E."/>
            <person name="Bret-Mestries E."/>
            <person name="Morien E."/>
            <person name="Nambeesan S."/>
            <person name="Nguyen T."/>
            <person name="Pegot-Espagnet P."/>
            <person name="Pouilly N."/>
            <person name="Raftis F."/>
            <person name="Sallet E."/>
            <person name="Schiex T."/>
            <person name="Thomas J."/>
            <person name="Vandecasteele C."/>
            <person name="Vares D."/>
            <person name="Vear F."/>
            <person name="Vautrin S."/>
            <person name="Crespi M."/>
            <person name="Mangin B."/>
            <person name="Burke J.M."/>
            <person name="Salse J."/>
            <person name="Munos S."/>
            <person name="Vincourt P."/>
            <person name="Rieseberg L.H."/>
            <person name="Langlade N.B."/>
        </authorList>
    </citation>
    <scope>NUCLEOTIDE SEQUENCE</scope>
    <source>
        <tissue evidence="1">Leaves</tissue>
    </source>
</reference>
<organism evidence="1 2">
    <name type="scientific">Helianthus annuus</name>
    <name type="common">Common sunflower</name>
    <dbReference type="NCBI Taxonomy" id="4232"/>
    <lineage>
        <taxon>Eukaryota</taxon>
        <taxon>Viridiplantae</taxon>
        <taxon>Streptophyta</taxon>
        <taxon>Embryophyta</taxon>
        <taxon>Tracheophyta</taxon>
        <taxon>Spermatophyta</taxon>
        <taxon>Magnoliopsida</taxon>
        <taxon>eudicotyledons</taxon>
        <taxon>Gunneridae</taxon>
        <taxon>Pentapetalae</taxon>
        <taxon>asterids</taxon>
        <taxon>campanulids</taxon>
        <taxon>Asterales</taxon>
        <taxon>Asteraceae</taxon>
        <taxon>Asteroideae</taxon>
        <taxon>Heliantheae alliance</taxon>
        <taxon>Heliantheae</taxon>
        <taxon>Helianthus</taxon>
    </lineage>
</organism>
<reference evidence="1" key="2">
    <citation type="submission" date="2020-06" db="EMBL/GenBank/DDBJ databases">
        <title>Helianthus annuus Genome sequencing and assembly Release 2.</title>
        <authorList>
            <person name="Gouzy J."/>
            <person name="Langlade N."/>
            <person name="Munos S."/>
        </authorList>
    </citation>
    <scope>NUCLEOTIDE SEQUENCE</scope>
    <source>
        <tissue evidence="1">Leaves</tissue>
    </source>
</reference>
<accession>A0A9K3IFS5</accession>
<sequence>MAIATTEHAGGTAWLLPKNCVARRPASVELCIPVHSEIVLLTFSSCLGSLEM</sequence>
<name>A0A9K3IFS5_HELAN</name>
<proteinExistence type="predicted"/>
<dbReference type="Gramene" id="mRNA:HanXRQr2_Chr08g0348221">
    <property type="protein sequence ID" value="mRNA:HanXRQr2_Chr08g0348221"/>
    <property type="gene ID" value="HanXRQr2_Chr08g0348221"/>
</dbReference>
<dbReference type="EMBL" id="MNCJ02000323">
    <property type="protein sequence ID" value="KAF5796166.1"/>
    <property type="molecule type" value="Genomic_DNA"/>
</dbReference>
<evidence type="ECO:0000313" key="2">
    <source>
        <dbReference type="Proteomes" id="UP000215914"/>
    </source>
</evidence>
<dbReference type="AlphaFoldDB" id="A0A9K3IFS5"/>
<protein>
    <submittedName>
        <fullName evidence="1">Uncharacterized protein</fullName>
    </submittedName>
</protein>
<gene>
    <name evidence="1" type="ORF">HanXRQr2_Chr08g0348221</name>
</gene>